<gene>
    <name evidence="2" type="ORF">J0I24_08240</name>
</gene>
<sequence length="147" mass="15675">MKNRWIVLGAAVALSAPIAWASLVQTHASQPDASKRRMVPAATAQIVSRSLPDNLQIRAATGPQGIPVQEYIGADGSLFAITWAGPQRVQAQDMVRHFFPQASAENAHAAHGLQAVVRSARQSWGNEGVAYLPALMPMDFDPNGLAP</sequence>
<dbReference type="AlphaFoldDB" id="A0A8I1SU71"/>
<proteinExistence type="predicted"/>
<dbReference type="InterPro" id="IPR021267">
    <property type="entry name" value="DUF2844"/>
</dbReference>
<accession>A0A8I1SU71</accession>
<dbReference type="EMBL" id="JAFKMR010000016">
    <property type="protein sequence ID" value="MBN8744290.1"/>
    <property type="molecule type" value="Genomic_DNA"/>
</dbReference>
<dbReference type="Proteomes" id="UP000664800">
    <property type="component" value="Unassembled WGS sequence"/>
</dbReference>
<dbReference type="RefSeq" id="WP_276710312.1">
    <property type="nucleotide sequence ID" value="NZ_JAFKMR010000016.1"/>
</dbReference>
<keyword evidence="1" id="KW-0732">Signal</keyword>
<feature type="chain" id="PRO_5034090413" evidence="1">
    <location>
        <begin position="22"/>
        <end position="147"/>
    </location>
</feature>
<evidence type="ECO:0000313" key="3">
    <source>
        <dbReference type="Proteomes" id="UP000664800"/>
    </source>
</evidence>
<protein>
    <submittedName>
        <fullName evidence="2">DUF2844 domain-containing protein</fullName>
    </submittedName>
</protein>
<reference evidence="2" key="1">
    <citation type="submission" date="2021-02" db="EMBL/GenBank/DDBJ databases">
        <title>Thiocyanate and organic carbon inputs drive convergent selection for specific autotrophic Afipia and Thiobacillus strains within complex microbiomes.</title>
        <authorList>
            <person name="Huddy R.J."/>
            <person name="Sachdeva R."/>
            <person name="Kadzinga F."/>
            <person name="Kantor R.S."/>
            <person name="Harrison S.T.L."/>
            <person name="Banfield J.F."/>
        </authorList>
    </citation>
    <scope>NUCLEOTIDE SEQUENCE</scope>
    <source>
        <strain evidence="2">SCN18_13_7_16_R3_B_64_19</strain>
    </source>
</reference>
<name>A0A8I1SU71_THIA3</name>
<evidence type="ECO:0000256" key="1">
    <source>
        <dbReference type="SAM" id="SignalP"/>
    </source>
</evidence>
<comment type="caution">
    <text evidence="2">The sequence shown here is derived from an EMBL/GenBank/DDBJ whole genome shotgun (WGS) entry which is preliminary data.</text>
</comment>
<organism evidence="2 3">
    <name type="scientific">Thiomonas arsenitoxydans (strain DSM 22701 / CIP 110005 / 3As)</name>
    <dbReference type="NCBI Taxonomy" id="426114"/>
    <lineage>
        <taxon>Bacteria</taxon>
        <taxon>Pseudomonadati</taxon>
        <taxon>Pseudomonadota</taxon>
        <taxon>Betaproteobacteria</taxon>
        <taxon>Burkholderiales</taxon>
        <taxon>Thiomonas</taxon>
    </lineage>
</organism>
<feature type="signal peptide" evidence="1">
    <location>
        <begin position="1"/>
        <end position="21"/>
    </location>
</feature>
<evidence type="ECO:0000313" key="2">
    <source>
        <dbReference type="EMBL" id="MBN8744290.1"/>
    </source>
</evidence>
<dbReference type="Pfam" id="PF11005">
    <property type="entry name" value="DUF2844"/>
    <property type="match status" value="1"/>
</dbReference>